<evidence type="ECO:0000313" key="5">
    <source>
        <dbReference type="EMBL" id="KAG7302697.1"/>
    </source>
</evidence>
<comment type="similarity">
    <text evidence="1">Belongs to the short-chain dehydrogenases/reductases (SDR) family.</text>
</comment>
<dbReference type="Proteomes" id="UP000823941">
    <property type="component" value="Chromosome 17"/>
</dbReference>
<keyword evidence="3" id="KW-0521">NADP</keyword>
<dbReference type="Pfam" id="PF13561">
    <property type="entry name" value="adh_short_C2"/>
    <property type="match status" value="1"/>
</dbReference>
<evidence type="ECO:0000256" key="1">
    <source>
        <dbReference type="ARBA" id="ARBA00006484"/>
    </source>
</evidence>
<evidence type="ECO:0000256" key="4">
    <source>
        <dbReference type="ARBA" id="ARBA00023002"/>
    </source>
</evidence>
<dbReference type="InterPro" id="IPR051737">
    <property type="entry name" value="L-xylulose/Carbonyl_redctase"/>
</dbReference>
<evidence type="ECO:0000313" key="6">
    <source>
        <dbReference type="Proteomes" id="UP000823941"/>
    </source>
</evidence>
<organism evidence="5 6">
    <name type="scientific">Plutella xylostella</name>
    <name type="common">Diamondback moth</name>
    <name type="synonym">Plutella maculipennis</name>
    <dbReference type="NCBI Taxonomy" id="51655"/>
    <lineage>
        <taxon>Eukaryota</taxon>
        <taxon>Metazoa</taxon>
        <taxon>Ecdysozoa</taxon>
        <taxon>Arthropoda</taxon>
        <taxon>Hexapoda</taxon>
        <taxon>Insecta</taxon>
        <taxon>Pterygota</taxon>
        <taxon>Neoptera</taxon>
        <taxon>Endopterygota</taxon>
        <taxon>Lepidoptera</taxon>
        <taxon>Glossata</taxon>
        <taxon>Ditrysia</taxon>
        <taxon>Yponomeutoidea</taxon>
        <taxon>Plutellidae</taxon>
        <taxon>Plutella</taxon>
    </lineage>
</organism>
<dbReference type="PRINTS" id="PR00080">
    <property type="entry name" value="SDRFAMILY"/>
</dbReference>
<keyword evidence="6" id="KW-1185">Reference proteome</keyword>
<evidence type="ECO:0000256" key="3">
    <source>
        <dbReference type="ARBA" id="ARBA00022857"/>
    </source>
</evidence>
<dbReference type="InterPro" id="IPR002347">
    <property type="entry name" value="SDR_fam"/>
</dbReference>
<name>A0ABQ7QBT4_PLUXY</name>
<dbReference type="InterPro" id="IPR036291">
    <property type="entry name" value="NAD(P)-bd_dom_sf"/>
</dbReference>
<proteinExistence type="inferred from homology"/>
<comment type="subunit">
    <text evidence="2">Homotetramer.</text>
</comment>
<dbReference type="Gene3D" id="3.40.50.720">
    <property type="entry name" value="NAD(P)-binding Rossmann-like Domain"/>
    <property type="match status" value="1"/>
</dbReference>
<dbReference type="EMBL" id="JAHIBW010000017">
    <property type="protein sequence ID" value="KAG7302697.1"/>
    <property type="molecule type" value="Genomic_DNA"/>
</dbReference>
<dbReference type="PROSITE" id="PS00061">
    <property type="entry name" value="ADH_SHORT"/>
    <property type="match status" value="1"/>
</dbReference>
<comment type="caution">
    <text evidence="5">The sequence shown here is derived from an EMBL/GenBank/DDBJ whole genome shotgun (WGS) entry which is preliminary data.</text>
</comment>
<accession>A0ABQ7QBT4</accession>
<dbReference type="SUPFAM" id="SSF51735">
    <property type="entry name" value="NAD(P)-binding Rossmann-fold domains"/>
    <property type="match status" value="1"/>
</dbReference>
<protein>
    <recommendedName>
        <fullName evidence="7">L-xylulose reductase</fullName>
    </recommendedName>
</protein>
<reference evidence="5 6" key="1">
    <citation type="submission" date="2021-06" db="EMBL/GenBank/DDBJ databases">
        <title>A haploid diamondback moth (Plutella xylostella L.) genome assembly resolves 31 chromosomes and identifies a diamide resistance mutation.</title>
        <authorList>
            <person name="Ward C.M."/>
            <person name="Perry K.D."/>
            <person name="Baker G."/>
            <person name="Powis K."/>
            <person name="Heckel D.G."/>
            <person name="Baxter S.W."/>
        </authorList>
    </citation>
    <scope>NUCLEOTIDE SEQUENCE [LARGE SCALE GENOMIC DNA]</scope>
    <source>
        <strain evidence="5 6">LV</strain>
        <tissue evidence="5">Single pupa</tissue>
    </source>
</reference>
<keyword evidence="4" id="KW-0560">Oxidoreductase</keyword>
<dbReference type="PRINTS" id="PR00081">
    <property type="entry name" value="GDHRDH"/>
</dbReference>
<dbReference type="PANTHER" id="PTHR44252">
    <property type="entry name" value="D-ERYTHRULOSE REDUCTASE"/>
    <property type="match status" value="1"/>
</dbReference>
<evidence type="ECO:0000256" key="2">
    <source>
        <dbReference type="ARBA" id="ARBA00011881"/>
    </source>
</evidence>
<dbReference type="PANTHER" id="PTHR44252:SF3">
    <property type="entry name" value="D-ERYTHRULOSE REDUCTASE-RELATED"/>
    <property type="match status" value="1"/>
</dbReference>
<dbReference type="InterPro" id="IPR020904">
    <property type="entry name" value="Sc_DH/Rdtase_CS"/>
</dbReference>
<sequence>MNKFKGKRVLVTGGCQGIGRSIAIELWKAGANVLALSNQPAQLASLKQQYPSIDTVAVDLCDWSKTREVVAALGAFDCLVNNAGIAMIESFLDCKPASFDKTISVNTKAVLNISQIVSKTMIDRKIKGSIVNISSQASIAALKYHAAYCASKGAVDSLTRVMALELGPHGIRANTVNPTVVLTDMGRQVWAAPEKSKGMLDKIPLGRFGEVSEVVNAVLFLLSDDASMINGVHLPVDGGFLAT</sequence>
<gene>
    <name evidence="5" type="ORF">JYU34_012648</name>
</gene>
<evidence type="ECO:0008006" key="7">
    <source>
        <dbReference type="Google" id="ProtNLM"/>
    </source>
</evidence>